<evidence type="ECO:0000313" key="3">
    <source>
        <dbReference type="EMBL" id="KAB8301380.1"/>
    </source>
</evidence>
<comment type="caution">
    <text evidence="3">The sequence shown here is derived from an EMBL/GenBank/DDBJ whole genome shotgun (WGS) entry which is preliminary data.</text>
</comment>
<dbReference type="Proteomes" id="UP000326757">
    <property type="component" value="Unassembled WGS sequence"/>
</dbReference>
<feature type="domain" description="Myb-like" evidence="2">
    <location>
        <begin position="539"/>
        <end position="597"/>
    </location>
</feature>
<feature type="compositionally biased region" description="Basic and acidic residues" evidence="1">
    <location>
        <begin position="48"/>
        <end position="62"/>
    </location>
</feature>
<dbReference type="AlphaFoldDB" id="A0A5N6KD57"/>
<sequence length="597" mass="65644">MTETSRLRIDSPSESLSPVITASTTSPNTTQPTSDDKFSQAQTSVDPRIMEQDHTGVSEEHVGGGFDPNGHYQNAYMSISESANGNSKVQSQQPIVSGPQGNPASQNNRCNANQYQNSDGEVRRSKRNFQKHGDNGDAAQDNGIGRARRDMGYPGPFQGNSDEKNFDTTDPIEMAHRGHGSLGAFGSPFQNRSLRGIAGQYQQEQHDARSERHVLGRHQLSVDSDDDFGTFEIHHENEGRDPRQSQRVALAAGHREPRFSVATTAPIVKGRIVKQTLRRGDPLFINTGDDEDAGLESSEFQYSSTDDEEHDEYAKYPQVLSPKYDTSMVEDEEYGEGQAERIFVPEPSFRRPNRVEKNRAGVLQPKGARPIANITVPNGAGRSHPAVARRNKNTDKPRIIFDTSSQNLAPSRYSGAVMPWGVNQQPVLVDQESVSDAHLKKRGLTRPPPGEKVVKRSYGANDPENVAIVNMKENDHLSFAEIAEALNLRRVECGRAPSLTVCGVNGRYNRTAPILFATRGMNFVPLSDRKKAGGAKAHGSSTSRASWTAEAENRLVEIVKQVEAVKWTQVAKLLNADLYNGQAIHDAAHCAKRYAAL</sequence>
<organism evidence="3 4">
    <name type="scientific">Monilinia laxa</name>
    <name type="common">Brown rot fungus</name>
    <name type="synonym">Sclerotinia laxa</name>
    <dbReference type="NCBI Taxonomy" id="61186"/>
    <lineage>
        <taxon>Eukaryota</taxon>
        <taxon>Fungi</taxon>
        <taxon>Dikarya</taxon>
        <taxon>Ascomycota</taxon>
        <taxon>Pezizomycotina</taxon>
        <taxon>Leotiomycetes</taxon>
        <taxon>Helotiales</taxon>
        <taxon>Sclerotiniaceae</taxon>
        <taxon>Monilinia</taxon>
    </lineage>
</organism>
<feature type="compositionally biased region" description="Basic and acidic residues" evidence="1">
    <location>
        <begin position="1"/>
        <end position="11"/>
    </location>
</feature>
<dbReference type="EMBL" id="VIGI01000004">
    <property type="protein sequence ID" value="KAB8301380.1"/>
    <property type="molecule type" value="Genomic_DNA"/>
</dbReference>
<dbReference type="OrthoDB" id="3438274at2759"/>
<feature type="compositionally biased region" description="Low complexity" evidence="1">
    <location>
        <begin position="21"/>
        <end position="33"/>
    </location>
</feature>
<feature type="region of interest" description="Disordered" evidence="1">
    <location>
        <begin position="1"/>
        <end position="165"/>
    </location>
</feature>
<evidence type="ECO:0000259" key="2">
    <source>
        <dbReference type="PROSITE" id="PS50090"/>
    </source>
</evidence>
<protein>
    <recommendedName>
        <fullName evidence="2">Myb-like domain-containing protein</fullName>
    </recommendedName>
</protein>
<evidence type="ECO:0000256" key="1">
    <source>
        <dbReference type="SAM" id="MobiDB-lite"/>
    </source>
</evidence>
<gene>
    <name evidence="3" type="ORF">EYC80_003256</name>
</gene>
<name>A0A5N6KD57_MONLA</name>
<accession>A0A5N6KD57</accession>
<dbReference type="PROSITE" id="PS50090">
    <property type="entry name" value="MYB_LIKE"/>
    <property type="match status" value="1"/>
</dbReference>
<proteinExistence type="predicted"/>
<keyword evidence="4" id="KW-1185">Reference proteome</keyword>
<feature type="region of interest" description="Disordered" evidence="1">
    <location>
        <begin position="283"/>
        <end position="311"/>
    </location>
</feature>
<evidence type="ECO:0000313" key="4">
    <source>
        <dbReference type="Proteomes" id="UP000326757"/>
    </source>
</evidence>
<feature type="compositionally biased region" description="Polar residues" evidence="1">
    <location>
        <begin position="71"/>
        <end position="119"/>
    </location>
</feature>
<dbReference type="Gene3D" id="1.10.10.60">
    <property type="entry name" value="Homeodomain-like"/>
    <property type="match status" value="1"/>
</dbReference>
<dbReference type="InterPro" id="IPR001005">
    <property type="entry name" value="SANT/Myb"/>
</dbReference>
<reference evidence="3 4" key="1">
    <citation type="submission" date="2019-06" db="EMBL/GenBank/DDBJ databases">
        <title>Genome Sequence of the Brown Rot Fungal Pathogen Monilinia laxa.</title>
        <authorList>
            <person name="De Miccolis Angelini R.M."/>
            <person name="Landi L."/>
            <person name="Abate D."/>
            <person name="Pollastro S."/>
            <person name="Romanazzi G."/>
            <person name="Faretra F."/>
        </authorList>
    </citation>
    <scope>NUCLEOTIDE SEQUENCE [LARGE SCALE GENOMIC DNA]</scope>
    <source>
        <strain evidence="3 4">Mlax316</strain>
    </source>
</reference>